<dbReference type="InterPro" id="IPR051734">
    <property type="entry name" value="VapB_TA_antitoxins"/>
</dbReference>
<dbReference type="Pfam" id="PF04014">
    <property type="entry name" value="MazE_antitoxin"/>
    <property type="match status" value="1"/>
</dbReference>
<organism evidence="4">
    <name type="scientific">Microvirga ossetica</name>
    <dbReference type="NCBI Taxonomy" id="1882682"/>
    <lineage>
        <taxon>Bacteria</taxon>
        <taxon>Pseudomonadati</taxon>
        <taxon>Pseudomonadota</taxon>
        <taxon>Alphaproteobacteria</taxon>
        <taxon>Hyphomicrobiales</taxon>
        <taxon>Methylobacteriaceae</taxon>
        <taxon>Microvirga</taxon>
    </lineage>
</organism>
<dbReference type="SUPFAM" id="SSF89447">
    <property type="entry name" value="AbrB/MazE/MraZ-like"/>
    <property type="match status" value="1"/>
</dbReference>
<keyword evidence="2" id="KW-0238">DNA-binding</keyword>
<dbReference type="EMBL" id="CP016616">
    <property type="protein sequence ID" value="ANY81595.1"/>
    <property type="molecule type" value="Genomic_DNA"/>
</dbReference>
<evidence type="ECO:0000256" key="1">
    <source>
        <dbReference type="ARBA" id="ARBA00007924"/>
    </source>
</evidence>
<dbReference type="GO" id="GO:0003677">
    <property type="term" value="F:DNA binding"/>
    <property type="evidence" value="ECO:0007669"/>
    <property type="project" value="UniProtKB-UniRule"/>
</dbReference>
<dbReference type="PANTHER" id="PTHR37550:SF3">
    <property type="entry name" value="ANTITOXIN VAPB1"/>
    <property type="match status" value="1"/>
</dbReference>
<evidence type="ECO:0000259" key="3">
    <source>
        <dbReference type="PROSITE" id="PS51740"/>
    </source>
</evidence>
<gene>
    <name evidence="4" type="ORF">BB934_05120</name>
</gene>
<sequence length="72" mass="8310">MAIAKVFRSGNSQAVRLPKQFRLTRDEVEIFRRGDEIVLREKPKTLARAFELLCNLPDWTQEDAPPQGREGL</sequence>
<name>A0A1B2ENN1_9HYPH</name>
<feature type="domain" description="SpoVT-AbrB" evidence="3">
    <location>
        <begin position="4"/>
        <end position="44"/>
    </location>
</feature>
<proteinExistence type="inferred from homology"/>
<dbReference type="PANTHER" id="PTHR37550">
    <property type="entry name" value="ANTITOXIN VAPB1"/>
    <property type="match status" value="1"/>
</dbReference>
<dbReference type="InterPro" id="IPR007159">
    <property type="entry name" value="SpoVT-AbrB_dom"/>
</dbReference>
<evidence type="ECO:0000256" key="2">
    <source>
        <dbReference type="PROSITE-ProRule" id="PRU01076"/>
    </source>
</evidence>
<protein>
    <submittedName>
        <fullName evidence="4">Virulence factor</fullName>
    </submittedName>
</protein>
<dbReference type="SMART" id="SM00966">
    <property type="entry name" value="SpoVT_AbrB"/>
    <property type="match status" value="1"/>
</dbReference>
<accession>A0A1B2ENN1</accession>
<dbReference type="KEGG" id="moc:BB934_05120"/>
<dbReference type="AlphaFoldDB" id="A0A1B2ENN1"/>
<dbReference type="RefSeq" id="WP_099512639.1">
    <property type="nucleotide sequence ID" value="NZ_CP016616.1"/>
</dbReference>
<dbReference type="InterPro" id="IPR037914">
    <property type="entry name" value="SpoVT-AbrB_sf"/>
</dbReference>
<dbReference type="Gene3D" id="2.10.260.10">
    <property type="match status" value="1"/>
</dbReference>
<dbReference type="PROSITE" id="PS51740">
    <property type="entry name" value="SPOVT_ABRB"/>
    <property type="match status" value="1"/>
</dbReference>
<comment type="similarity">
    <text evidence="1">Belongs to the VapB family.</text>
</comment>
<reference evidence="4" key="1">
    <citation type="submission" date="2016-07" db="EMBL/GenBank/DDBJ databases">
        <title>Microvirga ossetica sp. nov. a new species of rhizobia isolated from root nodules of the legume species Vicia alpestris Steven originated from North Ossetia region in the Caucasus.</title>
        <authorList>
            <person name="Safronova V.I."/>
            <person name="Kuznetsova I.G."/>
            <person name="Sazanova A.L."/>
            <person name="Belimov A."/>
            <person name="Andronov E."/>
            <person name="Osledkin Y.S."/>
            <person name="Onishchuk O.P."/>
            <person name="Kurchak O.N."/>
            <person name="Shaposhnikov A.I."/>
            <person name="Willems A."/>
            <person name="Tikhonovich I.A."/>
        </authorList>
    </citation>
    <scope>NUCLEOTIDE SEQUENCE [LARGE SCALE GENOMIC DNA]</scope>
    <source>
        <strain evidence="4">V5/3M</strain>
    </source>
</reference>
<dbReference type="OrthoDB" id="7173678at2"/>
<evidence type="ECO:0000313" key="4">
    <source>
        <dbReference type="EMBL" id="ANY81595.1"/>
    </source>
</evidence>